<gene>
    <name evidence="1" type="ORF">Sjap_009027</name>
</gene>
<evidence type="ECO:0000313" key="1">
    <source>
        <dbReference type="EMBL" id="KAK9138433.1"/>
    </source>
</evidence>
<name>A0AAP0JQN0_9MAGN</name>
<evidence type="ECO:0000313" key="2">
    <source>
        <dbReference type="Proteomes" id="UP001417504"/>
    </source>
</evidence>
<dbReference type="AlphaFoldDB" id="A0AAP0JQN0"/>
<sequence>MIPTCSSDGKLLVSLGSGGPHRVWDVESSKVVASLSKENVKHVNNDVADIARDTTADEDTHDDR</sequence>
<dbReference type="Proteomes" id="UP001417504">
    <property type="component" value="Unassembled WGS sequence"/>
</dbReference>
<proteinExistence type="predicted"/>
<protein>
    <submittedName>
        <fullName evidence="1">Uncharacterized protein</fullName>
    </submittedName>
</protein>
<dbReference type="EMBL" id="JBBNAE010000003">
    <property type="protein sequence ID" value="KAK9138433.1"/>
    <property type="molecule type" value="Genomic_DNA"/>
</dbReference>
<keyword evidence="2" id="KW-1185">Reference proteome</keyword>
<reference evidence="1 2" key="1">
    <citation type="submission" date="2024-01" db="EMBL/GenBank/DDBJ databases">
        <title>Genome assemblies of Stephania.</title>
        <authorList>
            <person name="Yang L."/>
        </authorList>
    </citation>
    <scope>NUCLEOTIDE SEQUENCE [LARGE SCALE GENOMIC DNA]</scope>
    <source>
        <strain evidence="1">QJT</strain>
        <tissue evidence="1">Leaf</tissue>
    </source>
</reference>
<organism evidence="1 2">
    <name type="scientific">Stephania japonica</name>
    <dbReference type="NCBI Taxonomy" id="461633"/>
    <lineage>
        <taxon>Eukaryota</taxon>
        <taxon>Viridiplantae</taxon>
        <taxon>Streptophyta</taxon>
        <taxon>Embryophyta</taxon>
        <taxon>Tracheophyta</taxon>
        <taxon>Spermatophyta</taxon>
        <taxon>Magnoliopsida</taxon>
        <taxon>Ranunculales</taxon>
        <taxon>Menispermaceae</taxon>
        <taxon>Menispermoideae</taxon>
        <taxon>Cissampelideae</taxon>
        <taxon>Stephania</taxon>
    </lineage>
</organism>
<accession>A0AAP0JQN0</accession>
<comment type="caution">
    <text evidence="1">The sequence shown here is derived from an EMBL/GenBank/DDBJ whole genome shotgun (WGS) entry which is preliminary data.</text>
</comment>